<dbReference type="GO" id="GO:0006952">
    <property type="term" value="P:defense response"/>
    <property type="evidence" value="ECO:0007669"/>
    <property type="project" value="UniProtKB-KW"/>
</dbReference>
<protein>
    <recommendedName>
        <fullName evidence="7">AP2/ERF domain-containing protein</fullName>
    </recommendedName>
</protein>
<organism evidence="8 9">
    <name type="scientific">Deinandra increscens subsp. villosa</name>
    <dbReference type="NCBI Taxonomy" id="3103831"/>
    <lineage>
        <taxon>Eukaryota</taxon>
        <taxon>Viridiplantae</taxon>
        <taxon>Streptophyta</taxon>
        <taxon>Embryophyta</taxon>
        <taxon>Tracheophyta</taxon>
        <taxon>Spermatophyta</taxon>
        <taxon>Magnoliopsida</taxon>
        <taxon>eudicotyledons</taxon>
        <taxon>Gunneridae</taxon>
        <taxon>Pentapetalae</taxon>
        <taxon>asterids</taxon>
        <taxon>campanulids</taxon>
        <taxon>Asterales</taxon>
        <taxon>Asteraceae</taxon>
        <taxon>Asteroideae</taxon>
        <taxon>Heliantheae alliance</taxon>
        <taxon>Madieae</taxon>
        <taxon>Madiinae</taxon>
        <taxon>Deinandra</taxon>
    </lineage>
</organism>
<dbReference type="InterPro" id="IPR044808">
    <property type="entry name" value="ERF_plant"/>
</dbReference>
<dbReference type="SMART" id="SM00380">
    <property type="entry name" value="AP2"/>
    <property type="match status" value="1"/>
</dbReference>
<dbReference type="PRINTS" id="PR00367">
    <property type="entry name" value="ETHRSPELEMNT"/>
</dbReference>
<dbReference type="CDD" id="cd00018">
    <property type="entry name" value="AP2"/>
    <property type="match status" value="1"/>
</dbReference>
<feature type="domain" description="AP2/ERF" evidence="7">
    <location>
        <begin position="90"/>
        <end position="148"/>
    </location>
</feature>
<dbReference type="PANTHER" id="PTHR31190">
    <property type="entry name" value="DNA-BINDING DOMAIN"/>
    <property type="match status" value="1"/>
</dbReference>
<keyword evidence="6" id="KW-0539">Nucleus</keyword>
<evidence type="ECO:0000256" key="2">
    <source>
        <dbReference type="ARBA" id="ARBA00022821"/>
    </source>
</evidence>
<dbReference type="EMBL" id="JBCNJP010000019">
    <property type="protein sequence ID" value="KAK9061385.1"/>
    <property type="molecule type" value="Genomic_DNA"/>
</dbReference>
<gene>
    <name evidence="8" type="ORF">SSX86_018566</name>
</gene>
<dbReference type="InterPro" id="IPR036955">
    <property type="entry name" value="AP2/ERF_dom_sf"/>
</dbReference>
<keyword evidence="4" id="KW-0238">DNA-binding</keyword>
<dbReference type="Proteomes" id="UP001408789">
    <property type="component" value="Unassembled WGS sequence"/>
</dbReference>
<keyword evidence="3" id="KW-0805">Transcription regulation</keyword>
<evidence type="ECO:0000256" key="3">
    <source>
        <dbReference type="ARBA" id="ARBA00023015"/>
    </source>
</evidence>
<dbReference type="InterPro" id="IPR001471">
    <property type="entry name" value="AP2/ERF_dom"/>
</dbReference>
<proteinExistence type="predicted"/>
<comment type="subcellular location">
    <subcellularLocation>
        <location evidence="1">Nucleus</location>
    </subcellularLocation>
</comment>
<dbReference type="GO" id="GO:0005634">
    <property type="term" value="C:nucleus"/>
    <property type="evidence" value="ECO:0007669"/>
    <property type="project" value="UniProtKB-SubCell"/>
</dbReference>
<dbReference type="SUPFAM" id="SSF54171">
    <property type="entry name" value="DNA-binding domain"/>
    <property type="match status" value="1"/>
</dbReference>
<evidence type="ECO:0000256" key="5">
    <source>
        <dbReference type="ARBA" id="ARBA00023163"/>
    </source>
</evidence>
<keyword evidence="9" id="KW-1185">Reference proteome</keyword>
<name>A0AAP0CVS3_9ASTR</name>
<accession>A0AAP0CVS3</accession>
<dbReference type="GO" id="GO:0003677">
    <property type="term" value="F:DNA binding"/>
    <property type="evidence" value="ECO:0007669"/>
    <property type="project" value="UniProtKB-KW"/>
</dbReference>
<keyword evidence="2" id="KW-0611">Plant defense</keyword>
<dbReference type="GO" id="GO:0003700">
    <property type="term" value="F:DNA-binding transcription factor activity"/>
    <property type="evidence" value="ECO:0007669"/>
    <property type="project" value="InterPro"/>
</dbReference>
<sequence length="231" mass="26691">MDPPSFFHHWSPATSSDYSSNSDPFYNDLQTNQHFDLLPFNENDSQEMLLFGVINANTDVSYSTTHIDQQQEFQEEQEEECFDQPEKECSYRGVRRRPWGKFAAEIRDSTRNGVRVWLGTFDTAEEAALAYDQAAFAIRGSAAVLNFSADEVYESLRKMDYKYEEGSSPVLALKRKHTIKRKSLIMKKKKEQKEKEVKVENVVVLEDLGREYLEELLGFSESCSSSSNFSW</sequence>
<dbReference type="FunFam" id="3.30.730.10:FF:000001">
    <property type="entry name" value="Ethylene-responsive transcription factor 2"/>
    <property type="match status" value="1"/>
</dbReference>
<evidence type="ECO:0000259" key="7">
    <source>
        <dbReference type="PROSITE" id="PS51032"/>
    </source>
</evidence>
<reference evidence="8 9" key="1">
    <citation type="submission" date="2024-04" db="EMBL/GenBank/DDBJ databases">
        <title>The reference genome of an endangered Asteraceae, Deinandra increscens subsp. villosa, native to the Central Coast of California.</title>
        <authorList>
            <person name="Guilliams M."/>
            <person name="Hasenstab-Lehman K."/>
            <person name="Meyer R."/>
            <person name="Mcevoy S."/>
        </authorList>
    </citation>
    <scope>NUCLEOTIDE SEQUENCE [LARGE SCALE GENOMIC DNA]</scope>
    <source>
        <tissue evidence="8">Leaf</tissue>
    </source>
</reference>
<dbReference type="Pfam" id="PF00847">
    <property type="entry name" value="AP2"/>
    <property type="match status" value="1"/>
</dbReference>
<evidence type="ECO:0000256" key="1">
    <source>
        <dbReference type="ARBA" id="ARBA00004123"/>
    </source>
</evidence>
<keyword evidence="5" id="KW-0804">Transcription</keyword>
<dbReference type="PANTHER" id="PTHR31190:SF314">
    <property type="entry name" value="ETHYLENE-RESPONSIVE TRANSCRIPTION FACTOR ERF094"/>
    <property type="match status" value="1"/>
</dbReference>
<evidence type="ECO:0000313" key="9">
    <source>
        <dbReference type="Proteomes" id="UP001408789"/>
    </source>
</evidence>
<evidence type="ECO:0000256" key="6">
    <source>
        <dbReference type="ARBA" id="ARBA00023242"/>
    </source>
</evidence>
<dbReference type="InterPro" id="IPR016177">
    <property type="entry name" value="DNA-bd_dom_sf"/>
</dbReference>
<dbReference type="Gene3D" id="3.30.730.10">
    <property type="entry name" value="AP2/ERF domain"/>
    <property type="match status" value="1"/>
</dbReference>
<evidence type="ECO:0000313" key="8">
    <source>
        <dbReference type="EMBL" id="KAK9061385.1"/>
    </source>
</evidence>
<dbReference type="GO" id="GO:0009873">
    <property type="term" value="P:ethylene-activated signaling pathway"/>
    <property type="evidence" value="ECO:0007669"/>
    <property type="project" value="InterPro"/>
</dbReference>
<dbReference type="PROSITE" id="PS51032">
    <property type="entry name" value="AP2_ERF"/>
    <property type="match status" value="1"/>
</dbReference>
<dbReference type="AlphaFoldDB" id="A0AAP0CVS3"/>
<comment type="caution">
    <text evidence="8">The sequence shown here is derived from an EMBL/GenBank/DDBJ whole genome shotgun (WGS) entry which is preliminary data.</text>
</comment>
<evidence type="ECO:0000256" key="4">
    <source>
        <dbReference type="ARBA" id="ARBA00023125"/>
    </source>
</evidence>